<dbReference type="GO" id="GO:0016491">
    <property type="term" value="F:oxidoreductase activity"/>
    <property type="evidence" value="ECO:0007669"/>
    <property type="project" value="UniProtKB-KW"/>
</dbReference>
<evidence type="ECO:0000256" key="2">
    <source>
        <dbReference type="ARBA" id="ARBA00023002"/>
    </source>
</evidence>
<keyword evidence="2 3" id="KW-0560">Oxidoreductase</keyword>
<sequence>MIDPVKPLLGKTALVTGAHRGIGAACAVALAQQGADLVCADLHDSTATVNILEQAGHQAIDVPTDVNNEASVSTLFGRAIQRFRRLDILVHCAGIIHEKPLLETSLAEFDRVIGVNLRGTFLVGREALRHMTAAQPSQADPARVILIASDMSYYGREQYSSYVASKHGVLGLMRCWAKEFAPNILVNAICPGPVDTAMLDAENMSPEWREKELQIPLARFGDAAEIGALAAFLAGPNARYFTGQGLGPNGGSIMP</sequence>
<reference evidence="3 4" key="1">
    <citation type="journal article" date="2016" name="Antonie Van Leeuwenhoek">
        <title>Dongia soli sp. nov., isolated from soil from Dokdo, Korea.</title>
        <authorList>
            <person name="Kim D.U."/>
            <person name="Lee H."/>
            <person name="Kim H."/>
            <person name="Kim S.G."/>
            <person name="Ka J.O."/>
        </authorList>
    </citation>
    <scope>NUCLEOTIDE SEQUENCE [LARGE SCALE GENOMIC DNA]</scope>
    <source>
        <strain evidence="3 4">D78</strain>
    </source>
</reference>
<dbReference type="InterPro" id="IPR036291">
    <property type="entry name" value="NAD(P)-bd_dom_sf"/>
</dbReference>
<dbReference type="Proteomes" id="UP001279642">
    <property type="component" value="Unassembled WGS sequence"/>
</dbReference>
<protein>
    <submittedName>
        <fullName evidence="3">SDR family oxidoreductase</fullName>
        <ecNumber evidence="3">1.-.-.-</ecNumber>
    </submittedName>
</protein>
<dbReference type="Pfam" id="PF13561">
    <property type="entry name" value="adh_short_C2"/>
    <property type="match status" value="1"/>
</dbReference>
<evidence type="ECO:0000313" key="3">
    <source>
        <dbReference type="EMBL" id="MDY0884867.1"/>
    </source>
</evidence>
<dbReference type="PANTHER" id="PTHR42760:SF133">
    <property type="entry name" value="3-OXOACYL-[ACYL-CARRIER-PROTEIN] REDUCTASE"/>
    <property type="match status" value="1"/>
</dbReference>
<dbReference type="CDD" id="cd05233">
    <property type="entry name" value="SDR_c"/>
    <property type="match status" value="1"/>
</dbReference>
<accession>A0ABU5EEW0</accession>
<dbReference type="Gene3D" id="3.40.50.720">
    <property type="entry name" value="NAD(P)-binding Rossmann-like Domain"/>
    <property type="match status" value="1"/>
</dbReference>
<dbReference type="InterPro" id="IPR002347">
    <property type="entry name" value="SDR_fam"/>
</dbReference>
<dbReference type="PANTHER" id="PTHR42760">
    <property type="entry name" value="SHORT-CHAIN DEHYDROGENASES/REDUCTASES FAMILY MEMBER"/>
    <property type="match status" value="1"/>
</dbReference>
<evidence type="ECO:0000313" key="4">
    <source>
        <dbReference type="Proteomes" id="UP001279642"/>
    </source>
</evidence>
<keyword evidence="4" id="KW-1185">Reference proteome</keyword>
<organism evidence="3 4">
    <name type="scientific">Dongia soli</name>
    <dbReference type="NCBI Taxonomy" id="600628"/>
    <lineage>
        <taxon>Bacteria</taxon>
        <taxon>Pseudomonadati</taxon>
        <taxon>Pseudomonadota</taxon>
        <taxon>Alphaproteobacteria</taxon>
        <taxon>Rhodospirillales</taxon>
        <taxon>Dongiaceae</taxon>
        <taxon>Dongia</taxon>
    </lineage>
</organism>
<dbReference type="PROSITE" id="PS00061">
    <property type="entry name" value="ADH_SHORT"/>
    <property type="match status" value="1"/>
</dbReference>
<dbReference type="InterPro" id="IPR020904">
    <property type="entry name" value="Sc_DH/Rdtase_CS"/>
</dbReference>
<comment type="caution">
    <text evidence="3">The sequence shown here is derived from an EMBL/GenBank/DDBJ whole genome shotgun (WGS) entry which is preliminary data.</text>
</comment>
<dbReference type="SUPFAM" id="SSF51735">
    <property type="entry name" value="NAD(P)-binding Rossmann-fold domains"/>
    <property type="match status" value="1"/>
</dbReference>
<proteinExistence type="inferred from homology"/>
<dbReference type="RefSeq" id="WP_320509940.1">
    <property type="nucleotide sequence ID" value="NZ_JAXCLW010000006.1"/>
</dbReference>
<dbReference type="EC" id="1.-.-.-" evidence="3"/>
<dbReference type="PRINTS" id="PR00081">
    <property type="entry name" value="GDHRDH"/>
</dbReference>
<name>A0ABU5EEW0_9PROT</name>
<dbReference type="EMBL" id="JAXCLW010000006">
    <property type="protein sequence ID" value="MDY0884867.1"/>
    <property type="molecule type" value="Genomic_DNA"/>
</dbReference>
<gene>
    <name evidence="3" type="ORF">SMD27_18630</name>
</gene>
<comment type="similarity">
    <text evidence="1">Belongs to the short-chain dehydrogenases/reductases (SDR) family.</text>
</comment>
<evidence type="ECO:0000256" key="1">
    <source>
        <dbReference type="ARBA" id="ARBA00006484"/>
    </source>
</evidence>